<keyword evidence="2" id="KW-1185">Reference proteome</keyword>
<dbReference type="Proteomes" id="UP001500454">
    <property type="component" value="Unassembled WGS sequence"/>
</dbReference>
<gene>
    <name evidence="1" type="ORF">GCM10023186_27010</name>
</gene>
<proteinExistence type="predicted"/>
<reference evidence="2" key="1">
    <citation type="journal article" date="2019" name="Int. J. Syst. Evol. Microbiol.">
        <title>The Global Catalogue of Microorganisms (GCM) 10K type strain sequencing project: providing services to taxonomists for standard genome sequencing and annotation.</title>
        <authorList>
            <consortium name="The Broad Institute Genomics Platform"/>
            <consortium name="The Broad Institute Genome Sequencing Center for Infectious Disease"/>
            <person name="Wu L."/>
            <person name="Ma J."/>
        </authorList>
    </citation>
    <scope>NUCLEOTIDE SEQUENCE [LARGE SCALE GENOMIC DNA]</scope>
    <source>
        <strain evidence="2">JCM 17924</strain>
    </source>
</reference>
<evidence type="ECO:0000313" key="2">
    <source>
        <dbReference type="Proteomes" id="UP001500454"/>
    </source>
</evidence>
<sequence length="153" mass="18166">MREAIDARQHDFYLYFSADQAKIKQYTYQFMLDKIDNSPEYHYLFIEEYLIADHYQPMIPQLINRLTNATKVGLENSFDLIIDERIKSGELESWGHGGVVEDDLFTIAGRANFLLRRITDEDFGHVSMYSSANELRRLQQKWANWYLKQSIEE</sequence>
<accession>A0ABP8J4I5</accession>
<evidence type="ECO:0000313" key="1">
    <source>
        <dbReference type="EMBL" id="GAA4384580.1"/>
    </source>
</evidence>
<protein>
    <submittedName>
        <fullName evidence="1">Uncharacterized protein</fullName>
    </submittedName>
</protein>
<organism evidence="1 2">
    <name type="scientific">Hymenobacter koreensis</name>
    <dbReference type="NCBI Taxonomy" id="1084523"/>
    <lineage>
        <taxon>Bacteria</taxon>
        <taxon>Pseudomonadati</taxon>
        <taxon>Bacteroidota</taxon>
        <taxon>Cytophagia</taxon>
        <taxon>Cytophagales</taxon>
        <taxon>Hymenobacteraceae</taxon>
        <taxon>Hymenobacter</taxon>
    </lineage>
</organism>
<dbReference type="EMBL" id="BAABHA010000008">
    <property type="protein sequence ID" value="GAA4384580.1"/>
    <property type="molecule type" value="Genomic_DNA"/>
</dbReference>
<name>A0ABP8J4I5_9BACT</name>
<comment type="caution">
    <text evidence="1">The sequence shown here is derived from an EMBL/GenBank/DDBJ whole genome shotgun (WGS) entry which is preliminary data.</text>
</comment>